<feature type="domain" description="Cytochrome c" evidence="8">
    <location>
        <begin position="70"/>
        <end position="169"/>
    </location>
</feature>
<dbReference type="GO" id="GO:0046872">
    <property type="term" value="F:metal ion binding"/>
    <property type="evidence" value="ECO:0007669"/>
    <property type="project" value="UniProtKB-KW"/>
</dbReference>
<dbReference type="GO" id="GO:0009055">
    <property type="term" value="F:electron transfer activity"/>
    <property type="evidence" value="ECO:0007669"/>
    <property type="project" value="InterPro"/>
</dbReference>
<dbReference type="InterPro" id="IPR036909">
    <property type="entry name" value="Cyt_c-like_dom_sf"/>
</dbReference>
<gene>
    <name evidence="9" type="ORF">C8N32_10796</name>
</gene>
<keyword evidence="3 6" id="KW-0479">Metal-binding</keyword>
<dbReference type="GO" id="GO:0020037">
    <property type="term" value="F:heme binding"/>
    <property type="evidence" value="ECO:0007669"/>
    <property type="project" value="InterPro"/>
</dbReference>
<organism evidence="9 10">
    <name type="scientific">Rhodovulum imhoffii</name>
    <dbReference type="NCBI Taxonomy" id="365340"/>
    <lineage>
        <taxon>Bacteria</taxon>
        <taxon>Pseudomonadati</taxon>
        <taxon>Pseudomonadota</taxon>
        <taxon>Alphaproteobacteria</taxon>
        <taxon>Rhodobacterales</taxon>
        <taxon>Paracoccaceae</taxon>
        <taxon>Rhodovulum</taxon>
    </lineage>
</organism>
<evidence type="ECO:0000256" key="2">
    <source>
        <dbReference type="ARBA" id="ARBA00022617"/>
    </source>
</evidence>
<keyword evidence="4" id="KW-0249">Electron transport</keyword>
<evidence type="ECO:0000256" key="7">
    <source>
        <dbReference type="SAM" id="Phobius"/>
    </source>
</evidence>
<evidence type="ECO:0000259" key="8">
    <source>
        <dbReference type="PROSITE" id="PS51007"/>
    </source>
</evidence>
<keyword evidence="7" id="KW-1133">Transmembrane helix</keyword>
<keyword evidence="2 6" id="KW-0349">Heme</keyword>
<keyword evidence="1" id="KW-0813">Transport</keyword>
<keyword evidence="5 6" id="KW-0408">Iron</keyword>
<reference evidence="9 10" key="1">
    <citation type="submission" date="2018-04" db="EMBL/GenBank/DDBJ databases">
        <title>Genomic Encyclopedia of Archaeal and Bacterial Type Strains, Phase II (KMG-II): from individual species to whole genera.</title>
        <authorList>
            <person name="Goeker M."/>
        </authorList>
    </citation>
    <scope>NUCLEOTIDE SEQUENCE [LARGE SCALE GENOMIC DNA]</scope>
    <source>
        <strain evidence="9 10">DSM 18064</strain>
    </source>
</reference>
<evidence type="ECO:0000256" key="1">
    <source>
        <dbReference type="ARBA" id="ARBA00022448"/>
    </source>
</evidence>
<keyword evidence="10" id="KW-1185">Reference proteome</keyword>
<feature type="transmembrane region" description="Helical" evidence="7">
    <location>
        <begin position="6"/>
        <end position="28"/>
    </location>
</feature>
<dbReference type="EMBL" id="QAAA01000007">
    <property type="protein sequence ID" value="PTN02330.1"/>
    <property type="molecule type" value="Genomic_DNA"/>
</dbReference>
<dbReference type="OrthoDB" id="9779283at2"/>
<evidence type="ECO:0000313" key="9">
    <source>
        <dbReference type="EMBL" id="PTN02330.1"/>
    </source>
</evidence>
<dbReference type="InterPro" id="IPR009056">
    <property type="entry name" value="Cyt_c-like_dom"/>
</dbReference>
<dbReference type="Gene3D" id="1.10.760.10">
    <property type="entry name" value="Cytochrome c-like domain"/>
    <property type="match status" value="1"/>
</dbReference>
<dbReference type="PANTHER" id="PTHR11961">
    <property type="entry name" value="CYTOCHROME C"/>
    <property type="match status" value="1"/>
</dbReference>
<dbReference type="RefSeq" id="WP_107892055.1">
    <property type="nucleotide sequence ID" value="NZ_NHSI01000036.1"/>
</dbReference>
<keyword evidence="7" id="KW-0472">Membrane</keyword>
<sequence>MSDTLAFTKVFAALSGALLIFVVVNMAAKGLYRMPAPGEGAQAYVAPGGEEAEAAPAEPERTVEEILASGDADAGARVFKKCQACHKVDPGVNLTGPTLYQVVGRAVGVVEGFGYSGALDGTTEAWTPEALFAYLENPRGFAPGTTMTFAGLPKAQDRADVIAYLRSQAQ</sequence>
<keyword evidence="7" id="KW-0812">Transmembrane</keyword>
<evidence type="ECO:0000256" key="5">
    <source>
        <dbReference type="ARBA" id="ARBA00023004"/>
    </source>
</evidence>
<dbReference type="Proteomes" id="UP000243859">
    <property type="component" value="Unassembled WGS sequence"/>
</dbReference>
<dbReference type="PROSITE" id="PS51007">
    <property type="entry name" value="CYTC"/>
    <property type="match status" value="1"/>
</dbReference>
<name>A0A2T5BSM1_9RHOB</name>
<evidence type="ECO:0000313" key="10">
    <source>
        <dbReference type="Proteomes" id="UP000243859"/>
    </source>
</evidence>
<dbReference type="InterPro" id="IPR002327">
    <property type="entry name" value="Cyt_c_1A/1B"/>
</dbReference>
<proteinExistence type="predicted"/>
<dbReference type="AlphaFoldDB" id="A0A2T5BSM1"/>
<dbReference type="PRINTS" id="PR00604">
    <property type="entry name" value="CYTCHRMECIAB"/>
</dbReference>
<protein>
    <submittedName>
        <fullName evidence="9">Cytochrome c</fullName>
    </submittedName>
</protein>
<dbReference type="SUPFAM" id="SSF46626">
    <property type="entry name" value="Cytochrome c"/>
    <property type="match status" value="1"/>
</dbReference>
<evidence type="ECO:0000256" key="3">
    <source>
        <dbReference type="ARBA" id="ARBA00022723"/>
    </source>
</evidence>
<evidence type="ECO:0000256" key="4">
    <source>
        <dbReference type="ARBA" id="ARBA00022982"/>
    </source>
</evidence>
<dbReference type="Pfam" id="PF00034">
    <property type="entry name" value="Cytochrom_C"/>
    <property type="match status" value="1"/>
</dbReference>
<comment type="caution">
    <text evidence="9">The sequence shown here is derived from an EMBL/GenBank/DDBJ whole genome shotgun (WGS) entry which is preliminary data.</text>
</comment>
<accession>A0A2T5BSM1</accession>
<evidence type="ECO:0000256" key="6">
    <source>
        <dbReference type="PROSITE-ProRule" id="PRU00433"/>
    </source>
</evidence>